<evidence type="ECO:0000256" key="1">
    <source>
        <dbReference type="ARBA" id="ARBA00007074"/>
    </source>
</evidence>
<comment type="similarity">
    <text evidence="1">Belongs to the peptidase C40 family.</text>
</comment>
<dbReference type="Gene3D" id="2.30.30.40">
    <property type="entry name" value="SH3 Domains"/>
    <property type="match status" value="1"/>
</dbReference>
<name>A0A4R0PNH7_9HYPH</name>
<keyword evidence="2" id="KW-0645">Protease</keyword>
<proteinExistence type="inferred from homology"/>
<dbReference type="PROSITE" id="PS51935">
    <property type="entry name" value="NLPC_P60"/>
    <property type="match status" value="1"/>
</dbReference>
<dbReference type="InterPro" id="IPR038765">
    <property type="entry name" value="Papain-like_cys_pep_sf"/>
</dbReference>
<accession>A0A4R0PNH7</accession>
<keyword evidence="4" id="KW-0788">Thiol protease</keyword>
<dbReference type="PANTHER" id="PTHR47053:SF1">
    <property type="entry name" value="MUREIN DD-ENDOPEPTIDASE MEPH-RELATED"/>
    <property type="match status" value="1"/>
</dbReference>
<dbReference type="SUPFAM" id="SSF54001">
    <property type="entry name" value="Cysteine proteinases"/>
    <property type="match status" value="1"/>
</dbReference>
<evidence type="ECO:0000256" key="4">
    <source>
        <dbReference type="ARBA" id="ARBA00022807"/>
    </source>
</evidence>
<dbReference type="GO" id="GO:0008234">
    <property type="term" value="F:cysteine-type peptidase activity"/>
    <property type="evidence" value="ECO:0007669"/>
    <property type="project" value="UniProtKB-KW"/>
</dbReference>
<dbReference type="OrthoDB" id="9813368at2"/>
<keyword evidence="7" id="KW-1185">Reference proteome</keyword>
<dbReference type="InterPro" id="IPR000064">
    <property type="entry name" value="NLP_P60_dom"/>
</dbReference>
<protein>
    <submittedName>
        <fullName evidence="6">Peptidoglycan endopeptidase</fullName>
    </submittedName>
</protein>
<dbReference type="Pfam" id="PF18348">
    <property type="entry name" value="SH3_16"/>
    <property type="match status" value="1"/>
</dbReference>
<dbReference type="EMBL" id="SJST01000001">
    <property type="protein sequence ID" value="TCD16749.1"/>
    <property type="molecule type" value="Genomic_DNA"/>
</dbReference>
<evidence type="ECO:0000313" key="6">
    <source>
        <dbReference type="EMBL" id="TCD16749.1"/>
    </source>
</evidence>
<evidence type="ECO:0000256" key="3">
    <source>
        <dbReference type="ARBA" id="ARBA00022801"/>
    </source>
</evidence>
<evidence type="ECO:0000313" key="7">
    <source>
        <dbReference type="Proteomes" id="UP000291301"/>
    </source>
</evidence>
<evidence type="ECO:0000259" key="5">
    <source>
        <dbReference type="PROSITE" id="PS51935"/>
    </source>
</evidence>
<dbReference type="GO" id="GO:0006508">
    <property type="term" value="P:proteolysis"/>
    <property type="evidence" value="ECO:0007669"/>
    <property type="project" value="UniProtKB-KW"/>
</dbReference>
<evidence type="ECO:0000256" key="2">
    <source>
        <dbReference type="ARBA" id="ARBA00022670"/>
    </source>
</evidence>
<dbReference type="AlphaFoldDB" id="A0A4R0PNH7"/>
<dbReference type="Proteomes" id="UP000291301">
    <property type="component" value="Unassembled WGS sequence"/>
</dbReference>
<sequence>MAETQGLDRRLNAFREDLADARLRGLVEAPRFVEGRKSVVVVPVCDVRRDPSGDAGLDTQFLLGDGVRVFDAQDGWAWVQGERDGYVGYVRSASLGEEVPAATHRVTAPRTFLYSEPELRSPPRQVLSMGSAVCVSRSEERRGNRYAVLADGSAIIESHLAAIDKPAKDYVAVAETLLHTPYLWGGTTAFGIDCSGLVQLPMHMTGRTVLRDTDMQEASIGESIETKDGYSRLRRGDLVFWKGHVGIMTDARHMLHANGSTMTVALESLDDAIARIEPLYGRPTSVRRP</sequence>
<dbReference type="Gene3D" id="3.90.1720.10">
    <property type="entry name" value="endopeptidase domain like (from Nostoc punctiforme)"/>
    <property type="match status" value="1"/>
</dbReference>
<reference evidence="6 7" key="1">
    <citation type="journal article" date="2015" name="Antonie Van Leeuwenhoek">
        <title>Oricola cellulosilytica gen. nov., sp. nov., a cellulose-degrading bacterium of the family Phyllobacteriaceae isolated from surface seashore water, and emended descriptions of Mesorhizobium loti and Phyllobacterium myrsinacearum.</title>
        <authorList>
            <person name="Hameed A."/>
            <person name="Shahina M."/>
            <person name="Lai W.A."/>
            <person name="Lin S.Y."/>
            <person name="Young L.S."/>
            <person name="Liu Y.C."/>
            <person name="Hsu Y.H."/>
            <person name="Young C.C."/>
        </authorList>
    </citation>
    <scope>NUCLEOTIDE SEQUENCE [LARGE SCALE GENOMIC DNA]</scope>
    <source>
        <strain evidence="6 7">KCTC 52183</strain>
    </source>
</reference>
<keyword evidence="3" id="KW-0378">Hydrolase</keyword>
<feature type="domain" description="NlpC/P60" evidence="5">
    <location>
        <begin position="164"/>
        <end position="289"/>
    </location>
</feature>
<comment type="caution">
    <text evidence="6">The sequence shown here is derived from an EMBL/GenBank/DDBJ whole genome shotgun (WGS) entry which is preliminary data.</text>
</comment>
<dbReference type="PANTHER" id="PTHR47053">
    <property type="entry name" value="MUREIN DD-ENDOPEPTIDASE MEPH-RELATED"/>
    <property type="match status" value="1"/>
</dbReference>
<dbReference type="RefSeq" id="WP_131565885.1">
    <property type="nucleotide sequence ID" value="NZ_JAINFK010000001.1"/>
</dbReference>
<dbReference type="InterPro" id="IPR041382">
    <property type="entry name" value="SH3_16"/>
</dbReference>
<dbReference type="Pfam" id="PF00877">
    <property type="entry name" value="NLPC_P60"/>
    <property type="match status" value="1"/>
</dbReference>
<dbReference type="InterPro" id="IPR051202">
    <property type="entry name" value="Peptidase_C40"/>
</dbReference>
<organism evidence="6 7">
    <name type="scientific">Oricola cellulosilytica</name>
    <dbReference type="NCBI Taxonomy" id="1429082"/>
    <lineage>
        <taxon>Bacteria</taxon>
        <taxon>Pseudomonadati</taxon>
        <taxon>Pseudomonadota</taxon>
        <taxon>Alphaproteobacteria</taxon>
        <taxon>Hyphomicrobiales</taxon>
        <taxon>Ahrensiaceae</taxon>
        <taxon>Oricola</taxon>
    </lineage>
</organism>
<gene>
    <name evidence="6" type="ORF">E0D97_03110</name>
</gene>